<name>A0A0A9CRY0_ARUDO</name>
<reference evidence="1" key="1">
    <citation type="submission" date="2014-09" db="EMBL/GenBank/DDBJ databases">
        <authorList>
            <person name="Magalhaes I.L.F."/>
            <person name="Oliveira U."/>
            <person name="Santos F.R."/>
            <person name="Vidigal T.H.D.A."/>
            <person name="Brescovit A.D."/>
            <person name="Santos A.J."/>
        </authorList>
    </citation>
    <scope>NUCLEOTIDE SEQUENCE</scope>
    <source>
        <tissue evidence="1">Shoot tissue taken approximately 20 cm above the soil surface</tissue>
    </source>
</reference>
<reference evidence="1" key="2">
    <citation type="journal article" date="2015" name="Data Brief">
        <title>Shoot transcriptome of the giant reed, Arundo donax.</title>
        <authorList>
            <person name="Barrero R.A."/>
            <person name="Guerrero F.D."/>
            <person name="Moolhuijzen P."/>
            <person name="Goolsby J.A."/>
            <person name="Tidwell J."/>
            <person name="Bellgard S.E."/>
            <person name="Bellgard M.I."/>
        </authorList>
    </citation>
    <scope>NUCLEOTIDE SEQUENCE</scope>
    <source>
        <tissue evidence="1">Shoot tissue taken approximately 20 cm above the soil surface</tissue>
    </source>
</reference>
<sequence>MPFLARFHSSF</sequence>
<dbReference type="EMBL" id="GBRH01223633">
    <property type="protein sequence ID" value="JAD74262.1"/>
    <property type="molecule type" value="Transcribed_RNA"/>
</dbReference>
<protein>
    <submittedName>
        <fullName evidence="1">Uncharacterized protein</fullName>
    </submittedName>
</protein>
<evidence type="ECO:0000313" key="1">
    <source>
        <dbReference type="EMBL" id="JAD74262.1"/>
    </source>
</evidence>
<organism evidence="1">
    <name type="scientific">Arundo donax</name>
    <name type="common">Giant reed</name>
    <name type="synonym">Donax arundinaceus</name>
    <dbReference type="NCBI Taxonomy" id="35708"/>
    <lineage>
        <taxon>Eukaryota</taxon>
        <taxon>Viridiplantae</taxon>
        <taxon>Streptophyta</taxon>
        <taxon>Embryophyta</taxon>
        <taxon>Tracheophyta</taxon>
        <taxon>Spermatophyta</taxon>
        <taxon>Magnoliopsida</taxon>
        <taxon>Liliopsida</taxon>
        <taxon>Poales</taxon>
        <taxon>Poaceae</taxon>
        <taxon>PACMAD clade</taxon>
        <taxon>Arundinoideae</taxon>
        <taxon>Arundineae</taxon>
        <taxon>Arundo</taxon>
    </lineage>
</organism>
<proteinExistence type="predicted"/>
<accession>A0A0A9CRY0</accession>